<dbReference type="EMBL" id="JAFVMG010000001">
    <property type="protein sequence ID" value="MBO1327277.1"/>
    <property type="molecule type" value="Genomic_DNA"/>
</dbReference>
<dbReference type="Gene3D" id="3.40.50.2000">
    <property type="entry name" value="Glycogen Phosphorylase B"/>
    <property type="match status" value="1"/>
</dbReference>
<proteinExistence type="predicted"/>
<dbReference type="InterPro" id="IPR011990">
    <property type="entry name" value="TPR-like_helical_dom_sf"/>
</dbReference>
<dbReference type="PANTHER" id="PTHR44809:SF1">
    <property type="entry name" value="PROTEIN O-MANNOSYL-TRANSFERASE TMTC1"/>
    <property type="match status" value="1"/>
</dbReference>
<keyword evidence="1" id="KW-0802">TPR repeat</keyword>
<comment type="caution">
    <text evidence="2">The sequence shown here is derived from an EMBL/GenBank/DDBJ whole genome shotgun (WGS) entry which is preliminary data.</text>
</comment>
<sequence length="543" mass="59411">MKPATPKPTPLSADFLRTCLADMKAGLFWQVLPRLEAYGQLPLPENNHAEQAAILYALGLAATGKPERAADILAAVASRHPNSQHPLQDLAELMIAQDRRPEALATGQALLRRTPDDTRIHATLGSLLVQTGQHDAAISLLKQAVALAPEATPARSLLAMALTEQGNMQAALECLHPLPSPPAERAAMLVNIGTILTGQGQMEKALRHFDEAIALRPDDARFHFNRSVALLKAGQYDTGWQAHEWRHALPGHTALPDNATLPPLKDAERLDGQRVLLVHEEGLGDTLMYLRYVPALAQRGAQVHLLVPPALSQLCQRVQGVHSVHVMRDDAPALPSFDSYCGFISLPRLFQHTQTPWGAPVPYLHANTAKTQTMAALLPSGKALRVGLVWGGAPRNHTLAAHIVDRRRSLPLSALEPLGRLPGVALISLQKGPYAEQMTDPPEDMRLYDPTEALHSMDDTAALIMGLDVVVSVDTSVAHLAGGLGKPVLLMDRYDNCWRWLHGRDDTPWYPNLRIIRQTTPRQWADVISRVAQSLTAMARTRR</sequence>
<evidence type="ECO:0000256" key="1">
    <source>
        <dbReference type="PROSITE-ProRule" id="PRU00339"/>
    </source>
</evidence>
<feature type="repeat" description="TPR" evidence="1">
    <location>
        <begin position="186"/>
        <end position="219"/>
    </location>
</feature>
<dbReference type="SUPFAM" id="SSF48452">
    <property type="entry name" value="TPR-like"/>
    <property type="match status" value="1"/>
</dbReference>
<dbReference type="InterPro" id="IPR052943">
    <property type="entry name" value="TMTC_O-mannosyl-trnsfr"/>
</dbReference>
<dbReference type="SMART" id="SM00028">
    <property type="entry name" value="TPR"/>
    <property type="match status" value="2"/>
</dbReference>
<reference evidence="2 3" key="1">
    <citation type="submission" date="2021-03" db="EMBL/GenBank/DDBJ databases">
        <title>The complete genome sequence of Acetobacter suratthaniensis TBRC 1719.</title>
        <authorList>
            <person name="Charoenyingcharoen P."/>
            <person name="Yukphan P."/>
        </authorList>
    </citation>
    <scope>NUCLEOTIDE SEQUENCE [LARGE SCALE GENOMIC DNA]</scope>
    <source>
        <strain evidence="2 3">TBRC 1719</strain>
    </source>
</reference>
<dbReference type="RefSeq" id="WP_207852257.1">
    <property type="nucleotide sequence ID" value="NZ_JAFVMG010000001.1"/>
</dbReference>
<dbReference type="PROSITE" id="PS50293">
    <property type="entry name" value="TPR_REGION"/>
    <property type="match status" value="1"/>
</dbReference>
<dbReference type="PANTHER" id="PTHR44809">
    <property type="match status" value="1"/>
</dbReference>
<dbReference type="Gene3D" id="1.25.40.10">
    <property type="entry name" value="Tetratricopeptide repeat domain"/>
    <property type="match status" value="2"/>
</dbReference>
<dbReference type="PROSITE" id="PS50005">
    <property type="entry name" value="TPR"/>
    <property type="match status" value="2"/>
</dbReference>
<name>A0ABS3LI76_9PROT</name>
<organism evidence="2 3">
    <name type="scientific">Acetobacter suratthaniensis</name>
    <dbReference type="NCBI Taxonomy" id="1502841"/>
    <lineage>
        <taxon>Bacteria</taxon>
        <taxon>Pseudomonadati</taxon>
        <taxon>Pseudomonadota</taxon>
        <taxon>Alphaproteobacteria</taxon>
        <taxon>Acetobacterales</taxon>
        <taxon>Acetobacteraceae</taxon>
        <taxon>Acetobacter</taxon>
    </lineage>
</organism>
<dbReference type="SUPFAM" id="SSF53756">
    <property type="entry name" value="UDP-Glycosyltransferase/glycogen phosphorylase"/>
    <property type="match status" value="1"/>
</dbReference>
<protein>
    <submittedName>
        <fullName evidence="2">Tetratricopeptide repeat protein</fullName>
    </submittedName>
</protein>
<gene>
    <name evidence="2" type="ORF">J2D75_02140</name>
</gene>
<dbReference type="Proteomes" id="UP000664399">
    <property type="component" value="Unassembled WGS sequence"/>
</dbReference>
<dbReference type="Pfam" id="PF13414">
    <property type="entry name" value="TPR_11"/>
    <property type="match status" value="1"/>
</dbReference>
<accession>A0ABS3LI76</accession>
<dbReference type="Pfam" id="PF14559">
    <property type="entry name" value="TPR_19"/>
    <property type="match status" value="2"/>
</dbReference>
<dbReference type="InterPro" id="IPR019734">
    <property type="entry name" value="TPR_rpt"/>
</dbReference>
<keyword evidence="3" id="KW-1185">Reference proteome</keyword>
<evidence type="ECO:0000313" key="3">
    <source>
        <dbReference type="Proteomes" id="UP000664399"/>
    </source>
</evidence>
<feature type="repeat" description="TPR" evidence="1">
    <location>
        <begin position="118"/>
        <end position="151"/>
    </location>
</feature>
<evidence type="ECO:0000313" key="2">
    <source>
        <dbReference type="EMBL" id="MBO1327277.1"/>
    </source>
</evidence>